<evidence type="ECO:0000313" key="2">
    <source>
        <dbReference type="EMBL" id="QGT98978.1"/>
    </source>
</evidence>
<dbReference type="GO" id="GO:0016020">
    <property type="term" value="C:membrane"/>
    <property type="evidence" value="ECO:0007669"/>
    <property type="project" value="InterPro"/>
</dbReference>
<dbReference type="OrthoDB" id="2382049at2"/>
<accession>A0A6I6DEL5</accession>
<organism evidence="2 3">
    <name type="scientific">Candidatus Syntrophocurvum alkaliphilum</name>
    <dbReference type="NCBI Taxonomy" id="2293317"/>
    <lineage>
        <taxon>Bacteria</taxon>
        <taxon>Bacillati</taxon>
        <taxon>Bacillota</taxon>
        <taxon>Clostridia</taxon>
        <taxon>Eubacteriales</taxon>
        <taxon>Syntrophomonadaceae</taxon>
        <taxon>Candidatus Syntrophocurvum</taxon>
    </lineage>
</organism>
<dbReference type="GO" id="GO:0055070">
    <property type="term" value="P:copper ion homeostasis"/>
    <property type="evidence" value="ECO:0007669"/>
    <property type="project" value="InterPro"/>
</dbReference>
<keyword evidence="1" id="KW-1133">Transmembrane helix</keyword>
<keyword evidence="1" id="KW-0812">Transmembrane</keyword>
<keyword evidence="3" id="KW-1185">Reference proteome</keyword>
<dbReference type="Proteomes" id="UP000426444">
    <property type="component" value="Chromosome"/>
</dbReference>
<feature type="transmembrane region" description="Helical" evidence="1">
    <location>
        <begin position="6"/>
        <end position="29"/>
    </location>
</feature>
<evidence type="ECO:0008006" key="4">
    <source>
        <dbReference type="Google" id="ProtNLM"/>
    </source>
</evidence>
<evidence type="ECO:0000256" key="1">
    <source>
        <dbReference type="SAM" id="Phobius"/>
    </source>
</evidence>
<dbReference type="AlphaFoldDB" id="A0A6I6DEL5"/>
<proteinExistence type="predicted"/>
<dbReference type="EMBL" id="CP046457">
    <property type="protein sequence ID" value="QGT98978.1"/>
    <property type="molecule type" value="Genomic_DNA"/>
</dbReference>
<dbReference type="RefSeq" id="WP_156202919.1">
    <property type="nucleotide sequence ID" value="NZ_CP046457.1"/>
</dbReference>
<dbReference type="KEGG" id="salq:SYNTR_0385"/>
<dbReference type="Pfam" id="PF11382">
    <property type="entry name" value="MctB"/>
    <property type="match status" value="1"/>
</dbReference>
<protein>
    <recommendedName>
        <fullName evidence="4">Copper transporter</fullName>
    </recommendedName>
</protein>
<dbReference type="InterPro" id="IPR021522">
    <property type="entry name" value="MctB"/>
</dbReference>
<reference evidence="3" key="1">
    <citation type="journal article" date="2019" name="Microbiology">
        <title>Complete Genome Sequence of an Uncultured Bacterium of the Candidate Phylum Bipolaricaulota.</title>
        <authorList>
            <person name="Kadnikov V.V."/>
            <person name="Mardanov A.V."/>
            <person name="Beletsky A.V."/>
            <person name="Frank Y.A."/>
            <person name="Karnachuk O.V."/>
            <person name="Ravin N.V."/>
        </authorList>
    </citation>
    <scope>NUCLEOTIDE SEQUENCE [LARGE SCALE GENOMIC DNA]</scope>
</reference>
<evidence type="ECO:0000313" key="3">
    <source>
        <dbReference type="Proteomes" id="UP000426444"/>
    </source>
</evidence>
<gene>
    <name evidence="2" type="ORF">SYNTR_0385</name>
</gene>
<keyword evidence="1" id="KW-0472">Membrane</keyword>
<sequence length="296" mass="32745">MIDLRYHIASLIGIFLALGLGILIGSTIVSDDLMVDQQSKIIDRLEEQFYLLREREKELIAENEINNNMINHYEGFSKTILPAIVKERLSGKEVAIVVTGGKEIPADMLNTLNTAGVEIVSETIILPNINMNDTNIRKNITEYYELSGIKTADELQTIIADNIARIIASDESCTKVMQTNKLAKFTETNNRPINNVIVLGGADENSNFFPQSIDQTIINILISKGVNVYGVESSCAEYSYINEYQKLNISTIDNIDLSIGQISLILAMEGKPGHYGIKSTADKFMPTLPIDNIGGQ</sequence>
<name>A0A6I6DEL5_9FIRM</name>